<comment type="similarity">
    <text evidence="1">Belongs to the phD/YefM antitoxin family.</text>
</comment>
<name>A0A1I3DGA1_9BURK</name>
<sequence>MNIQSTEPTVTVTVEELERDPEGVLGQAAQTVVAICTQGEPVAVLVSFDVWNMYVRQLEMHGIDLQDGRRVVKRALPH</sequence>
<evidence type="ECO:0000313" key="2">
    <source>
        <dbReference type="EMBL" id="SFH85767.1"/>
    </source>
</evidence>
<reference evidence="2 3" key="1">
    <citation type="submission" date="2016-10" db="EMBL/GenBank/DDBJ databases">
        <authorList>
            <person name="de Groot N.N."/>
        </authorList>
    </citation>
    <scope>NUCLEOTIDE SEQUENCE [LARGE SCALE GENOMIC DNA]</scope>
    <source>
        <strain evidence="2 3">LMG 23650</strain>
    </source>
</reference>
<evidence type="ECO:0000256" key="1">
    <source>
        <dbReference type="ARBA" id="ARBA00009981"/>
    </source>
</evidence>
<protein>
    <recommendedName>
        <fullName evidence="4">Prevent-host-death family protein</fullName>
    </recommendedName>
</protein>
<gene>
    <name evidence="2" type="ORF">SAMN05192543_101291</name>
</gene>
<dbReference type="Proteomes" id="UP000199548">
    <property type="component" value="Unassembled WGS sequence"/>
</dbReference>
<proteinExistence type="inferred from homology"/>
<dbReference type="STRING" id="420953.SAMN05192543_101291"/>
<dbReference type="SUPFAM" id="SSF143120">
    <property type="entry name" value="YefM-like"/>
    <property type="match status" value="1"/>
</dbReference>
<organism evidence="2 3">
    <name type="scientific">Paraburkholderia megapolitana</name>
    <dbReference type="NCBI Taxonomy" id="420953"/>
    <lineage>
        <taxon>Bacteria</taxon>
        <taxon>Pseudomonadati</taxon>
        <taxon>Pseudomonadota</taxon>
        <taxon>Betaproteobacteria</taxon>
        <taxon>Burkholderiales</taxon>
        <taxon>Burkholderiaceae</taxon>
        <taxon>Paraburkholderia</taxon>
    </lineage>
</organism>
<keyword evidence="3" id="KW-1185">Reference proteome</keyword>
<dbReference type="EMBL" id="FOQU01000001">
    <property type="protein sequence ID" value="SFH85767.1"/>
    <property type="molecule type" value="Genomic_DNA"/>
</dbReference>
<accession>A0A1I3DGA1</accession>
<dbReference type="InterPro" id="IPR036165">
    <property type="entry name" value="YefM-like_sf"/>
</dbReference>
<evidence type="ECO:0008006" key="4">
    <source>
        <dbReference type="Google" id="ProtNLM"/>
    </source>
</evidence>
<dbReference type="RefSeq" id="WP_091006601.1">
    <property type="nucleotide sequence ID" value="NZ_CP041743.1"/>
</dbReference>
<evidence type="ECO:0000313" key="3">
    <source>
        <dbReference type="Proteomes" id="UP000199548"/>
    </source>
</evidence>
<dbReference type="AlphaFoldDB" id="A0A1I3DGA1"/>